<dbReference type="GO" id="GO:0061630">
    <property type="term" value="F:ubiquitin protein ligase activity"/>
    <property type="evidence" value="ECO:0007669"/>
    <property type="project" value="TreeGrafter"/>
</dbReference>
<dbReference type="GO" id="GO:0008270">
    <property type="term" value="F:zinc ion binding"/>
    <property type="evidence" value="ECO:0007669"/>
    <property type="project" value="UniProtKB-KW"/>
</dbReference>
<dbReference type="HOGENOM" id="CLU_007742_6_2_1"/>
<dbReference type="SUPFAM" id="SSF101898">
    <property type="entry name" value="NHL repeat"/>
    <property type="match status" value="1"/>
</dbReference>
<dbReference type="Gene3D" id="2.120.10.30">
    <property type="entry name" value="TolB, C-terminal domain"/>
    <property type="match status" value="2"/>
</dbReference>
<dbReference type="AlphaFoldDB" id="K1QDM3"/>
<organism evidence="2">
    <name type="scientific">Magallana gigas</name>
    <name type="common">Pacific oyster</name>
    <name type="synonym">Crassostrea gigas</name>
    <dbReference type="NCBI Taxonomy" id="29159"/>
    <lineage>
        <taxon>Eukaryota</taxon>
        <taxon>Metazoa</taxon>
        <taxon>Spiralia</taxon>
        <taxon>Lophotrochozoa</taxon>
        <taxon>Mollusca</taxon>
        <taxon>Bivalvia</taxon>
        <taxon>Autobranchia</taxon>
        <taxon>Pteriomorphia</taxon>
        <taxon>Ostreida</taxon>
        <taxon>Ostreoidea</taxon>
        <taxon>Ostreidae</taxon>
        <taxon>Magallana</taxon>
    </lineage>
</organism>
<dbReference type="PANTHER" id="PTHR24104:SF25">
    <property type="entry name" value="PROTEIN LIN-41"/>
    <property type="match status" value="1"/>
</dbReference>
<dbReference type="EMBL" id="JH816990">
    <property type="protein sequence ID" value="EKC19561.1"/>
    <property type="molecule type" value="Genomic_DNA"/>
</dbReference>
<dbReference type="GO" id="GO:0043161">
    <property type="term" value="P:proteasome-mediated ubiquitin-dependent protein catabolic process"/>
    <property type="evidence" value="ECO:0007669"/>
    <property type="project" value="TreeGrafter"/>
</dbReference>
<reference evidence="2" key="1">
    <citation type="journal article" date="2012" name="Nature">
        <title>The oyster genome reveals stress adaptation and complexity of shell formation.</title>
        <authorList>
            <person name="Zhang G."/>
            <person name="Fang X."/>
            <person name="Guo X."/>
            <person name="Li L."/>
            <person name="Luo R."/>
            <person name="Xu F."/>
            <person name="Yang P."/>
            <person name="Zhang L."/>
            <person name="Wang X."/>
            <person name="Qi H."/>
            <person name="Xiong Z."/>
            <person name="Que H."/>
            <person name="Xie Y."/>
            <person name="Holland P.W."/>
            <person name="Paps J."/>
            <person name="Zhu Y."/>
            <person name="Wu F."/>
            <person name="Chen Y."/>
            <person name="Wang J."/>
            <person name="Peng C."/>
            <person name="Meng J."/>
            <person name="Yang L."/>
            <person name="Liu J."/>
            <person name="Wen B."/>
            <person name="Zhang N."/>
            <person name="Huang Z."/>
            <person name="Zhu Q."/>
            <person name="Feng Y."/>
            <person name="Mount A."/>
            <person name="Hedgecock D."/>
            <person name="Xu Z."/>
            <person name="Liu Y."/>
            <person name="Domazet-Loso T."/>
            <person name="Du Y."/>
            <person name="Sun X."/>
            <person name="Zhang S."/>
            <person name="Liu B."/>
            <person name="Cheng P."/>
            <person name="Jiang X."/>
            <person name="Li J."/>
            <person name="Fan D."/>
            <person name="Wang W."/>
            <person name="Fu W."/>
            <person name="Wang T."/>
            <person name="Wang B."/>
            <person name="Zhang J."/>
            <person name="Peng Z."/>
            <person name="Li Y."/>
            <person name="Li N."/>
            <person name="Wang J."/>
            <person name="Chen M."/>
            <person name="He Y."/>
            <person name="Tan F."/>
            <person name="Song X."/>
            <person name="Zheng Q."/>
            <person name="Huang R."/>
            <person name="Yang H."/>
            <person name="Du X."/>
            <person name="Chen L."/>
            <person name="Yang M."/>
            <person name="Gaffney P.M."/>
            <person name="Wang S."/>
            <person name="Luo L."/>
            <person name="She Z."/>
            <person name="Ming Y."/>
            <person name="Huang W."/>
            <person name="Zhang S."/>
            <person name="Huang B."/>
            <person name="Zhang Y."/>
            <person name="Qu T."/>
            <person name="Ni P."/>
            <person name="Miao G."/>
            <person name="Wang J."/>
            <person name="Wang Q."/>
            <person name="Steinberg C.E."/>
            <person name="Wang H."/>
            <person name="Li N."/>
            <person name="Qian L."/>
            <person name="Zhang G."/>
            <person name="Li Y."/>
            <person name="Yang H."/>
            <person name="Liu X."/>
            <person name="Wang J."/>
            <person name="Yin Y."/>
            <person name="Wang J."/>
        </authorList>
    </citation>
    <scope>NUCLEOTIDE SEQUENCE [LARGE SCALE GENOMIC DNA]</scope>
    <source>
        <strain evidence="2">05x7-T-G4-1.051#20</strain>
    </source>
</reference>
<dbReference type="SUPFAM" id="SSF63825">
    <property type="entry name" value="YWTD domain"/>
    <property type="match status" value="1"/>
</dbReference>
<dbReference type="InterPro" id="IPR050952">
    <property type="entry name" value="TRIM-NHL_E3_ligases"/>
</dbReference>
<dbReference type="InParanoid" id="K1QDM3"/>
<feature type="compositionally biased region" description="Basic and acidic residues" evidence="1">
    <location>
        <begin position="120"/>
        <end position="130"/>
    </location>
</feature>
<feature type="region of interest" description="Disordered" evidence="1">
    <location>
        <begin position="112"/>
        <end position="132"/>
    </location>
</feature>
<evidence type="ECO:0000256" key="1">
    <source>
        <dbReference type="SAM" id="MobiDB-lite"/>
    </source>
</evidence>
<gene>
    <name evidence="2" type="ORF">CGI_10008229</name>
</gene>
<dbReference type="GO" id="GO:0000209">
    <property type="term" value="P:protein polyubiquitination"/>
    <property type="evidence" value="ECO:0007669"/>
    <property type="project" value="TreeGrafter"/>
</dbReference>
<dbReference type="InterPro" id="IPR011042">
    <property type="entry name" value="6-blade_b-propeller_TolB-like"/>
</dbReference>
<dbReference type="PANTHER" id="PTHR24104">
    <property type="entry name" value="E3 UBIQUITIN-PROTEIN LIGASE NHLRC1-RELATED"/>
    <property type="match status" value="1"/>
</dbReference>
<sequence length="829" mass="93736">MTDTLDQANEMEETLLEKLQSQGKTYDDYKCYLENLVKEFQSHLSFDRVENNPIIFSLSELLNIKPIPENTESVYPVFTAGRYSKDDVAELLGTVTVPTIKPASRKIKPMDITSTQLKPTRKEQNREKQKLSLSSSVTNVTEYIVPGVNGVYHISRGKSGILWASDAGGNLVQTNQQGKQLQMIKTSCENDGYHAVTMDGDLIYTDKNKNVNVINRITLGNTTTEFIKTGDWKPLSIHFSHINGDILVGTSKDEEGKITIYNKAGTEKRNIQRDSKGQELYSRIPHYITENINGDICVSDYSKQAVVVVNKSGRHRFSYTGQKFVFHPFGICTDILGHILVAVCSKCLIKDHRGHTFDDLETIYSKNFTLCLDKIYNINQYYLPTSQDIKRDIKEDVLKLKAFMDKIRTSIKAEAESVKRLVEKAMSDNLEQANEMEETLLEKLQSQDKAYDEYNGYLENLVKEFQGYLSYDKVQNNSIIFSLSEILNIRPIHETTEPVFPVFNAGQYSKNDVAKLLGTVGPSTTKPAFREIKALDTTSTHLKPTRKLKERGGDEKDVKQTRSLFFSVTKVREYTVAGVDYVYHISLGKSDRLWVSDQSGNLVQTDLKGTLLQMIKTSGIDEGYHAVTLDGDLVLTDRKKNIISRIMHENTITEFIKTGDWIPISIHSSNINGDILAGMSKGRKGKVTRYNKTGEEKQNIERDNEGQALYSKYPHYITENINGDICVSDYSKQQVIVVNKAGQHRFSYTVRESVFHPYGICTDILGHILVIDTNINTVHLLDQDGQFSSLLITSQQGIENPLSVSVDKENNLHVGRSDDNTVTVFKYLQ</sequence>
<accession>K1QDM3</accession>
<name>K1QDM3_MAGGI</name>
<proteinExistence type="predicted"/>
<protein>
    <submittedName>
        <fullName evidence="2">Tripartite motif-containing protein 2</fullName>
    </submittedName>
</protein>
<evidence type="ECO:0000313" key="2">
    <source>
        <dbReference type="EMBL" id="EKC19561.1"/>
    </source>
</evidence>